<evidence type="ECO:0000313" key="1">
    <source>
        <dbReference type="EMBL" id="STI19907.1"/>
    </source>
</evidence>
<gene>
    <name evidence="1" type="ORF">NCTC10865_05299</name>
</gene>
<protein>
    <submittedName>
        <fullName evidence="1">TrpR gene coding for the trp operon repressor protein</fullName>
    </submittedName>
</protein>
<reference evidence="1 2" key="1">
    <citation type="submission" date="2018-06" db="EMBL/GenBank/DDBJ databases">
        <authorList>
            <consortium name="Pathogen Informatics"/>
            <person name="Doyle S."/>
        </authorList>
    </citation>
    <scope>NUCLEOTIDE SEQUENCE [LARGE SCALE GENOMIC DNA]</scope>
    <source>
        <strain evidence="1 2">NCTC10865</strain>
    </source>
</reference>
<dbReference type="AlphaFoldDB" id="A0A376RRE1"/>
<accession>A0A376RRE1</accession>
<evidence type="ECO:0000313" key="2">
    <source>
        <dbReference type="Proteomes" id="UP000254159"/>
    </source>
</evidence>
<organism evidence="1 2">
    <name type="scientific">Escherichia coli</name>
    <dbReference type="NCBI Taxonomy" id="562"/>
    <lineage>
        <taxon>Bacteria</taxon>
        <taxon>Pseudomonadati</taxon>
        <taxon>Pseudomonadota</taxon>
        <taxon>Gammaproteobacteria</taxon>
        <taxon>Enterobacterales</taxon>
        <taxon>Enterobacteriaceae</taxon>
        <taxon>Escherichia</taxon>
    </lineage>
</organism>
<dbReference type="EMBL" id="UGCD01000002">
    <property type="protein sequence ID" value="STI19907.1"/>
    <property type="molecule type" value="Genomic_DNA"/>
</dbReference>
<sequence length="146" mass="16668">MKRTQRQDHRLVIDAGASEFPGGKHADRPFLTTNLIQYRYNATLRDQVPHLHALFPRITAGNGKVAERASPRWLAFSITTQRKCCHHRCQLSIATQKSASGSKRRAFATRFRAPARVSLTAKRVVPVHRSRRQRMQYGRIPSPKIS</sequence>
<proteinExistence type="predicted"/>
<name>A0A376RRE1_ECOLX</name>
<dbReference type="Proteomes" id="UP000254159">
    <property type="component" value="Unassembled WGS sequence"/>
</dbReference>